<dbReference type="Pfam" id="PF00692">
    <property type="entry name" value="dUTPase"/>
    <property type="match status" value="1"/>
</dbReference>
<dbReference type="FunFam" id="2.70.40.10:FF:000008">
    <property type="entry name" value="Deoxyuridine 5'-triphosphate nucleotidohydrolase"/>
    <property type="match status" value="1"/>
</dbReference>
<dbReference type="GO" id="GO:0000287">
    <property type="term" value="F:magnesium ion binding"/>
    <property type="evidence" value="ECO:0007669"/>
    <property type="project" value="UniProtKB-UniRule"/>
</dbReference>
<keyword evidence="3 8" id="KW-0479">Metal-binding</keyword>
<dbReference type="HAMAP" id="MF_00116">
    <property type="entry name" value="dUTPase_bact"/>
    <property type="match status" value="1"/>
</dbReference>
<dbReference type="GO" id="GO:0006226">
    <property type="term" value="P:dUMP biosynthetic process"/>
    <property type="evidence" value="ECO:0007669"/>
    <property type="project" value="UniProtKB-UniRule"/>
</dbReference>
<comment type="similarity">
    <text evidence="2 8">Belongs to the dUTPase family.</text>
</comment>
<comment type="cofactor">
    <cofactor evidence="1 8">
        <name>Mg(2+)</name>
        <dbReference type="ChEBI" id="CHEBI:18420"/>
    </cofactor>
</comment>
<dbReference type="SUPFAM" id="SSF51283">
    <property type="entry name" value="dUTPase-like"/>
    <property type="match status" value="1"/>
</dbReference>
<sequence>MEKIAIKRLDPGLPLPQRAHSDDAGIDLHSAEDVVLQPGERKLVSTGIAMALDTGYVGLIHPRSGLAAKRGLSIVNTPGTIDSGYRGEIKVCLVNTDRTEPIEIHRGDRIAQLLVQRVEFPQVVEVTELDSTDRGEGGYGSTGGASALE</sequence>
<dbReference type="GO" id="GO:0004170">
    <property type="term" value="F:dUTP diphosphatase activity"/>
    <property type="evidence" value="ECO:0007669"/>
    <property type="project" value="UniProtKB-UniRule"/>
</dbReference>
<feature type="binding site" evidence="8">
    <location>
        <begin position="63"/>
        <end position="65"/>
    </location>
    <ligand>
        <name>substrate</name>
    </ligand>
</feature>
<accession>A0AAF1BXS7</accession>
<evidence type="ECO:0000256" key="9">
    <source>
        <dbReference type="SAM" id="MobiDB-lite"/>
    </source>
</evidence>
<feature type="region of interest" description="Disordered" evidence="9">
    <location>
        <begin position="129"/>
        <end position="149"/>
    </location>
</feature>
<dbReference type="NCBIfam" id="TIGR00576">
    <property type="entry name" value="dut"/>
    <property type="match status" value="1"/>
</dbReference>
<keyword evidence="4 8" id="KW-0378">Hydrolase</keyword>
<evidence type="ECO:0000313" key="11">
    <source>
        <dbReference type="EMBL" id="WOT03171.1"/>
    </source>
</evidence>
<comment type="function">
    <text evidence="8">This enzyme is involved in nucleotide metabolism: it produces dUMP, the immediate precursor of thymidine nucleotides and it decreases the intracellular concentration of dUTP so that uracil cannot be incorporated into DNA.</text>
</comment>
<feature type="domain" description="dUTPase-like" evidence="10">
    <location>
        <begin position="14"/>
        <end position="143"/>
    </location>
</feature>
<evidence type="ECO:0000259" key="10">
    <source>
        <dbReference type="Pfam" id="PF00692"/>
    </source>
</evidence>
<proteinExistence type="inferred from homology"/>
<dbReference type="NCBIfam" id="NF001862">
    <property type="entry name" value="PRK00601.1"/>
    <property type="match status" value="1"/>
</dbReference>
<evidence type="ECO:0000256" key="5">
    <source>
        <dbReference type="ARBA" id="ARBA00022842"/>
    </source>
</evidence>
<evidence type="ECO:0000256" key="2">
    <source>
        <dbReference type="ARBA" id="ARBA00006581"/>
    </source>
</evidence>
<dbReference type="Gene3D" id="2.70.40.10">
    <property type="match status" value="1"/>
</dbReference>
<comment type="pathway">
    <text evidence="8">Pyrimidine metabolism; dUMP biosynthesis; dUMP from dCTP (dUTP route): step 2/2.</text>
</comment>
<evidence type="ECO:0000256" key="6">
    <source>
        <dbReference type="ARBA" id="ARBA00023080"/>
    </source>
</evidence>
<evidence type="ECO:0000256" key="3">
    <source>
        <dbReference type="ARBA" id="ARBA00022723"/>
    </source>
</evidence>
<organism evidence="11 12">
    <name type="scientific">Corynebacterium pyruviciproducens</name>
    <dbReference type="NCBI Taxonomy" id="598660"/>
    <lineage>
        <taxon>Bacteria</taxon>
        <taxon>Bacillati</taxon>
        <taxon>Actinomycetota</taxon>
        <taxon>Actinomycetes</taxon>
        <taxon>Mycobacteriales</taxon>
        <taxon>Corynebacteriaceae</taxon>
        <taxon>Corynebacterium</taxon>
    </lineage>
</organism>
<evidence type="ECO:0000256" key="7">
    <source>
        <dbReference type="ARBA" id="ARBA00047686"/>
    </source>
</evidence>
<evidence type="ECO:0000256" key="8">
    <source>
        <dbReference type="HAMAP-Rule" id="MF_00116"/>
    </source>
</evidence>
<keyword evidence="5 8" id="KW-0460">Magnesium</keyword>
<feature type="binding site" evidence="8">
    <location>
        <position position="76"/>
    </location>
    <ligand>
        <name>substrate</name>
    </ligand>
</feature>
<comment type="catalytic activity">
    <reaction evidence="7 8">
        <text>dUTP + H2O = dUMP + diphosphate + H(+)</text>
        <dbReference type="Rhea" id="RHEA:10248"/>
        <dbReference type="ChEBI" id="CHEBI:15377"/>
        <dbReference type="ChEBI" id="CHEBI:15378"/>
        <dbReference type="ChEBI" id="CHEBI:33019"/>
        <dbReference type="ChEBI" id="CHEBI:61555"/>
        <dbReference type="ChEBI" id="CHEBI:246422"/>
        <dbReference type="EC" id="3.6.1.23"/>
    </reaction>
</comment>
<comment type="caution">
    <text evidence="8">Lacks conserved residue(s) required for the propagation of feature annotation.</text>
</comment>
<dbReference type="KEGG" id="cpyr:CYJ47_05250"/>
<name>A0AAF1BXS7_9CORY</name>
<dbReference type="InterPro" id="IPR008181">
    <property type="entry name" value="dUTPase"/>
</dbReference>
<dbReference type="PANTHER" id="PTHR11241:SF0">
    <property type="entry name" value="DEOXYURIDINE 5'-TRIPHOSPHATE NUCLEOTIDOHYDROLASE"/>
    <property type="match status" value="1"/>
</dbReference>
<evidence type="ECO:0000256" key="1">
    <source>
        <dbReference type="ARBA" id="ARBA00001946"/>
    </source>
</evidence>
<protein>
    <recommendedName>
        <fullName evidence="8">Deoxyuridine 5'-triphosphate nucleotidohydrolase</fullName>
        <shortName evidence="8">dUTPase</shortName>
        <ecNumber evidence="8">3.6.1.23</ecNumber>
    </recommendedName>
    <alternativeName>
        <fullName evidence="8">dUTP pyrophosphatase</fullName>
    </alternativeName>
</protein>
<dbReference type="EMBL" id="CP136958">
    <property type="protein sequence ID" value="WOT03171.1"/>
    <property type="molecule type" value="Genomic_DNA"/>
</dbReference>
<reference evidence="11" key="1">
    <citation type="submission" date="2017-12" db="EMBL/GenBank/DDBJ databases">
        <authorList>
            <person name="Thomas-White K."/>
            <person name="Wolfe A.J."/>
        </authorList>
    </citation>
    <scope>NUCLEOTIDE SEQUENCE</scope>
    <source>
        <strain evidence="11">UMB0763</strain>
    </source>
</reference>
<dbReference type="Proteomes" id="UP000234560">
    <property type="component" value="Chromosome"/>
</dbReference>
<evidence type="ECO:0000256" key="4">
    <source>
        <dbReference type="ARBA" id="ARBA00022801"/>
    </source>
</evidence>
<dbReference type="InterPro" id="IPR036157">
    <property type="entry name" value="dUTPase-like_sf"/>
</dbReference>
<dbReference type="InterPro" id="IPR033704">
    <property type="entry name" value="dUTPase_trimeric"/>
</dbReference>
<dbReference type="EC" id="3.6.1.23" evidence="8"/>
<gene>
    <name evidence="8 11" type="primary">dut</name>
    <name evidence="11" type="ORF">CYJ47_05250</name>
</gene>
<feature type="binding site" evidence="8">
    <location>
        <begin position="80"/>
        <end position="82"/>
    </location>
    <ligand>
        <name>substrate</name>
    </ligand>
</feature>
<dbReference type="InterPro" id="IPR029054">
    <property type="entry name" value="dUTPase-like"/>
</dbReference>
<dbReference type="CDD" id="cd07557">
    <property type="entry name" value="trimeric_dUTPase"/>
    <property type="match status" value="1"/>
</dbReference>
<dbReference type="GO" id="GO:0046081">
    <property type="term" value="P:dUTP catabolic process"/>
    <property type="evidence" value="ECO:0007669"/>
    <property type="project" value="InterPro"/>
</dbReference>
<evidence type="ECO:0000313" key="12">
    <source>
        <dbReference type="Proteomes" id="UP000234560"/>
    </source>
</evidence>
<reference evidence="11" key="2">
    <citation type="submission" date="2023-10" db="EMBL/GenBank/DDBJ databases">
        <authorList>
            <person name="Choi B."/>
        </authorList>
    </citation>
    <scope>NUCLEOTIDE SEQUENCE</scope>
    <source>
        <strain evidence="11">UMB0763</strain>
    </source>
</reference>
<dbReference type="PANTHER" id="PTHR11241">
    <property type="entry name" value="DEOXYURIDINE 5'-TRIPHOSPHATE NUCLEOTIDOHYDROLASE"/>
    <property type="match status" value="1"/>
</dbReference>
<dbReference type="RefSeq" id="WP_101678235.1">
    <property type="nucleotide sequence ID" value="NZ_CAMIHY010000054.1"/>
</dbReference>
<dbReference type="AlphaFoldDB" id="A0AAF1BXS7"/>
<keyword evidence="6 8" id="KW-0546">Nucleotide metabolism</keyword>